<reference evidence="1" key="1">
    <citation type="submission" date="2020-08" db="EMBL/GenBank/DDBJ databases">
        <title>Genome sequencing and assembly of the red palm weevil Rhynchophorus ferrugineus.</title>
        <authorList>
            <person name="Dias G.B."/>
            <person name="Bergman C.M."/>
            <person name="Manee M."/>
        </authorList>
    </citation>
    <scope>NUCLEOTIDE SEQUENCE</scope>
    <source>
        <strain evidence="1">AA-2017</strain>
        <tissue evidence="1">Whole larva</tissue>
    </source>
</reference>
<accession>A0A834I2J7</accession>
<proteinExistence type="predicted"/>
<gene>
    <name evidence="1" type="ORF">GWI33_015445</name>
</gene>
<dbReference type="EMBL" id="JAACXV010013912">
    <property type="protein sequence ID" value="KAF7271714.1"/>
    <property type="molecule type" value="Genomic_DNA"/>
</dbReference>
<evidence type="ECO:0000313" key="1">
    <source>
        <dbReference type="EMBL" id="KAF7271714.1"/>
    </source>
</evidence>
<protein>
    <submittedName>
        <fullName evidence="1">Uncharacterized protein</fullName>
    </submittedName>
</protein>
<sequence>MCENPLSQRTVRIIHFNGPGYKQTKACRTGPTPVDAFFIGPLYHVDVREPNLVCGSEYETASATTTTCLIHRTTVRAETCEALMGF</sequence>
<dbReference type="Proteomes" id="UP000625711">
    <property type="component" value="Unassembled WGS sequence"/>
</dbReference>
<keyword evidence="2" id="KW-1185">Reference proteome</keyword>
<comment type="caution">
    <text evidence="1">The sequence shown here is derived from an EMBL/GenBank/DDBJ whole genome shotgun (WGS) entry which is preliminary data.</text>
</comment>
<name>A0A834I2J7_RHYFE</name>
<organism evidence="1 2">
    <name type="scientific">Rhynchophorus ferrugineus</name>
    <name type="common">Red palm weevil</name>
    <name type="synonym">Curculio ferrugineus</name>
    <dbReference type="NCBI Taxonomy" id="354439"/>
    <lineage>
        <taxon>Eukaryota</taxon>
        <taxon>Metazoa</taxon>
        <taxon>Ecdysozoa</taxon>
        <taxon>Arthropoda</taxon>
        <taxon>Hexapoda</taxon>
        <taxon>Insecta</taxon>
        <taxon>Pterygota</taxon>
        <taxon>Neoptera</taxon>
        <taxon>Endopterygota</taxon>
        <taxon>Coleoptera</taxon>
        <taxon>Polyphaga</taxon>
        <taxon>Cucujiformia</taxon>
        <taxon>Curculionidae</taxon>
        <taxon>Dryophthorinae</taxon>
        <taxon>Rhynchophorus</taxon>
    </lineage>
</organism>
<dbReference type="AlphaFoldDB" id="A0A834I2J7"/>
<evidence type="ECO:0000313" key="2">
    <source>
        <dbReference type="Proteomes" id="UP000625711"/>
    </source>
</evidence>